<sequence length="195" mass="22356">MKYQIPNDQNEVLPNKLGLTSLTDINLSEFEGFLKAEIILSERLTPSTKFSVSYILGIHKLALSHLYSFAGKYRDVNISKGGFPFAAARFLNETMKQFEQEILKELPKKYIDRKQLISNIAKVHAELLLIHPFREGNGRTARILANLMCRKAGFSSLKFEKIGEDEFKNYVLAIQVATDGEYRLMEKMIDFIFPD</sequence>
<dbReference type="Proteomes" id="UP000198836">
    <property type="component" value="Unassembled WGS sequence"/>
</dbReference>
<evidence type="ECO:0000256" key="7">
    <source>
        <dbReference type="ARBA" id="ARBA00048696"/>
    </source>
</evidence>
<gene>
    <name evidence="9" type="ORF">SAMN04488511_10788</name>
</gene>
<keyword evidence="2" id="KW-0548">Nucleotidyltransferase</keyword>
<evidence type="ECO:0000256" key="2">
    <source>
        <dbReference type="ARBA" id="ARBA00022695"/>
    </source>
</evidence>
<dbReference type="PANTHER" id="PTHR39560">
    <property type="entry name" value="PROTEIN ADENYLYLTRANSFERASE FIC-RELATED"/>
    <property type="match status" value="1"/>
</dbReference>
<dbReference type="AlphaFoldDB" id="A0A1I0T989"/>
<keyword evidence="1" id="KW-0808">Transferase</keyword>
<dbReference type="RefSeq" id="WP_090983037.1">
    <property type="nucleotide sequence ID" value="NZ_FOJM01000007.1"/>
</dbReference>
<feature type="domain" description="Fido" evidence="8">
    <location>
        <begin position="50"/>
        <end position="194"/>
    </location>
</feature>
<evidence type="ECO:0000259" key="8">
    <source>
        <dbReference type="PROSITE" id="PS51459"/>
    </source>
</evidence>
<accession>A0A1I0T989</accession>
<keyword evidence="3" id="KW-0547">Nucleotide-binding</keyword>
<evidence type="ECO:0000256" key="4">
    <source>
        <dbReference type="ARBA" id="ARBA00022840"/>
    </source>
</evidence>
<keyword evidence="4" id="KW-0067">ATP-binding</keyword>
<dbReference type="OrthoDB" id="9814400at2"/>
<comment type="catalytic activity">
    <reaction evidence="6">
        <text>L-threonyl-[protein] + ATP = 3-O-(5'-adenylyl)-L-threonyl-[protein] + diphosphate</text>
        <dbReference type="Rhea" id="RHEA:54292"/>
        <dbReference type="Rhea" id="RHEA-COMP:11060"/>
        <dbReference type="Rhea" id="RHEA-COMP:13847"/>
        <dbReference type="ChEBI" id="CHEBI:30013"/>
        <dbReference type="ChEBI" id="CHEBI:30616"/>
        <dbReference type="ChEBI" id="CHEBI:33019"/>
        <dbReference type="ChEBI" id="CHEBI:138113"/>
        <dbReference type="EC" id="2.7.7.108"/>
    </reaction>
</comment>
<dbReference type="PANTHER" id="PTHR39560:SF1">
    <property type="entry name" value="PROTEIN ADENYLYLTRANSFERASE FIC-RELATED"/>
    <property type="match status" value="1"/>
</dbReference>
<dbReference type="GO" id="GO:0070733">
    <property type="term" value="F:AMPylase activity"/>
    <property type="evidence" value="ECO:0007669"/>
    <property type="project" value="UniProtKB-EC"/>
</dbReference>
<organism evidence="9 10">
    <name type="scientific">Pedobacter suwonensis</name>
    <dbReference type="NCBI Taxonomy" id="332999"/>
    <lineage>
        <taxon>Bacteria</taxon>
        <taxon>Pseudomonadati</taxon>
        <taxon>Bacteroidota</taxon>
        <taxon>Sphingobacteriia</taxon>
        <taxon>Sphingobacteriales</taxon>
        <taxon>Sphingobacteriaceae</taxon>
        <taxon>Pedobacter</taxon>
    </lineage>
</organism>
<evidence type="ECO:0000256" key="1">
    <source>
        <dbReference type="ARBA" id="ARBA00022679"/>
    </source>
</evidence>
<comment type="catalytic activity">
    <reaction evidence="7">
        <text>L-tyrosyl-[protein] + ATP = O-(5'-adenylyl)-L-tyrosyl-[protein] + diphosphate</text>
        <dbReference type="Rhea" id="RHEA:54288"/>
        <dbReference type="Rhea" id="RHEA-COMP:10136"/>
        <dbReference type="Rhea" id="RHEA-COMP:13846"/>
        <dbReference type="ChEBI" id="CHEBI:30616"/>
        <dbReference type="ChEBI" id="CHEBI:33019"/>
        <dbReference type="ChEBI" id="CHEBI:46858"/>
        <dbReference type="ChEBI" id="CHEBI:83624"/>
        <dbReference type="EC" id="2.7.7.108"/>
    </reaction>
</comment>
<dbReference type="GO" id="GO:0005524">
    <property type="term" value="F:ATP binding"/>
    <property type="evidence" value="ECO:0007669"/>
    <property type="project" value="UniProtKB-KW"/>
</dbReference>
<proteinExistence type="predicted"/>
<dbReference type="STRING" id="332999.SAMN04488511_10788"/>
<dbReference type="SUPFAM" id="SSF140931">
    <property type="entry name" value="Fic-like"/>
    <property type="match status" value="1"/>
</dbReference>
<protein>
    <recommendedName>
        <fullName evidence="5">protein adenylyltransferase</fullName>
        <ecNumber evidence="5">2.7.7.108</ecNumber>
    </recommendedName>
</protein>
<evidence type="ECO:0000313" key="10">
    <source>
        <dbReference type="Proteomes" id="UP000198836"/>
    </source>
</evidence>
<evidence type="ECO:0000256" key="5">
    <source>
        <dbReference type="ARBA" id="ARBA00034531"/>
    </source>
</evidence>
<keyword evidence="10" id="KW-1185">Reference proteome</keyword>
<dbReference type="Pfam" id="PF02661">
    <property type="entry name" value="Fic"/>
    <property type="match status" value="1"/>
</dbReference>
<dbReference type="GO" id="GO:0051302">
    <property type="term" value="P:regulation of cell division"/>
    <property type="evidence" value="ECO:0007669"/>
    <property type="project" value="TreeGrafter"/>
</dbReference>
<dbReference type="InterPro" id="IPR036597">
    <property type="entry name" value="Fido-like_dom_sf"/>
</dbReference>
<dbReference type="InterPro" id="IPR003812">
    <property type="entry name" value="Fido"/>
</dbReference>
<evidence type="ECO:0000256" key="3">
    <source>
        <dbReference type="ARBA" id="ARBA00022741"/>
    </source>
</evidence>
<evidence type="ECO:0000256" key="6">
    <source>
        <dbReference type="ARBA" id="ARBA00047939"/>
    </source>
</evidence>
<reference evidence="10" key="1">
    <citation type="submission" date="2016-10" db="EMBL/GenBank/DDBJ databases">
        <authorList>
            <person name="Varghese N."/>
            <person name="Submissions S."/>
        </authorList>
    </citation>
    <scope>NUCLEOTIDE SEQUENCE [LARGE SCALE GENOMIC DNA]</scope>
    <source>
        <strain evidence="10">DSM 18130</strain>
    </source>
</reference>
<dbReference type="EMBL" id="FOJM01000007">
    <property type="protein sequence ID" value="SFA48352.1"/>
    <property type="molecule type" value="Genomic_DNA"/>
</dbReference>
<dbReference type="Gene3D" id="1.10.3290.10">
    <property type="entry name" value="Fido-like domain"/>
    <property type="match status" value="1"/>
</dbReference>
<name>A0A1I0T989_9SPHI</name>
<dbReference type="PROSITE" id="PS51459">
    <property type="entry name" value="FIDO"/>
    <property type="match status" value="1"/>
</dbReference>
<dbReference type="EC" id="2.7.7.108" evidence="5"/>
<evidence type="ECO:0000313" key="9">
    <source>
        <dbReference type="EMBL" id="SFA48352.1"/>
    </source>
</evidence>